<dbReference type="Proteomes" id="UP000789390">
    <property type="component" value="Unassembled WGS sequence"/>
</dbReference>
<name>A0A8J2VZN8_9CRUS</name>
<gene>
    <name evidence="3" type="ORF">DGAL_LOCUS2041</name>
</gene>
<proteinExistence type="predicted"/>
<dbReference type="InterPro" id="IPR048365">
    <property type="entry name" value="TNP-like_RNaseH_N"/>
</dbReference>
<comment type="caution">
    <text evidence="3">The sequence shown here is derived from an EMBL/GenBank/DDBJ whole genome shotgun (WGS) entry which is preliminary data.</text>
</comment>
<evidence type="ECO:0000313" key="4">
    <source>
        <dbReference type="Proteomes" id="UP000789390"/>
    </source>
</evidence>
<evidence type="ECO:0000259" key="1">
    <source>
        <dbReference type="Pfam" id="PF21787"/>
    </source>
</evidence>
<evidence type="ECO:0000313" key="3">
    <source>
        <dbReference type="EMBL" id="CAH0099883.1"/>
    </source>
</evidence>
<feature type="domain" description="Transposable element P transposase-like GTP-binding insertion" evidence="2">
    <location>
        <begin position="423"/>
        <end position="542"/>
    </location>
</feature>
<sequence length="699" mass="78681">MDVQVQLNVARESTINLTPQLTETLTSPLEYEIDGRSSVAGADVPVQVQLEGVRDTTKNLTSSLEDPIDGHSTMEDVDVQAQHNVARDCTTNMPPIATAASTSLCATYQSLAQLTKLPNFGHGWMWSFNENNQTICCTNPNFLPCGKILNTTELVKQLRRDFTLLVEREARGNLDNLLRNLSETEKPVVKMFIAKGAIDPQRDRHKKTMRYEHSFLIQCVILKMKSNNCYVHIRANGLLPLPSSSTIRRLLSSSECRFGWNSLALEHILQEFKGKEEHERFALIMWDEIAITKGLHFDPRTLQRKGIEDDAGECTIMVPDGIADHVLVFVIPPLLGKWIQPFAWFGTKGAAPAVILNELIVKGISCLYDRAGAIVTAAVCDGVSTNKSVMATFGVSVAENGCSITNHPMNDKQPIHWLTDIPHLLKCTRNHMENHRVVQFQGVNVDYQSYEDLIDAQRGKKLMLCYRLTDDMLHPNSFQKMNVRLSARLLSNTNALGFHVYRNLPAKSPSESLIKVKFAYSSTIERLTKMMNDTFDVLNGRHDKEGITVENWVTKKKVLDVMLEVLSHTERIYLKDKSRKIFCSTTTLRGWRITIKSVIALTEKLFNADYDIVLTGKVNQDPVERLFGIVRSIDSHPTVTSFQDIIRHVSLGARLSTIVRGANVDNVDCINILVKMSKCLQRKAKECDIESADLKAVFR</sequence>
<organism evidence="3 4">
    <name type="scientific">Daphnia galeata</name>
    <dbReference type="NCBI Taxonomy" id="27404"/>
    <lineage>
        <taxon>Eukaryota</taxon>
        <taxon>Metazoa</taxon>
        <taxon>Ecdysozoa</taxon>
        <taxon>Arthropoda</taxon>
        <taxon>Crustacea</taxon>
        <taxon>Branchiopoda</taxon>
        <taxon>Diplostraca</taxon>
        <taxon>Cladocera</taxon>
        <taxon>Anomopoda</taxon>
        <taxon>Daphniidae</taxon>
        <taxon>Daphnia</taxon>
    </lineage>
</organism>
<keyword evidence="4" id="KW-1185">Reference proteome</keyword>
<dbReference type="EMBL" id="CAKKLH010000026">
    <property type="protein sequence ID" value="CAH0099883.1"/>
    <property type="molecule type" value="Genomic_DNA"/>
</dbReference>
<dbReference type="OrthoDB" id="6378996at2759"/>
<dbReference type="InterPro" id="IPR048366">
    <property type="entry name" value="TNP-like_GBD"/>
</dbReference>
<dbReference type="Pfam" id="PF21788">
    <property type="entry name" value="TNP-like_GBD"/>
    <property type="match status" value="1"/>
</dbReference>
<dbReference type="Pfam" id="PF21787">
    <property type="entry name" value="TNP-like_RNaseH_N"/>
    <property type="match status" value="1"/>
</dbReference>
<evidence type="ECO:0000259" key="2">
    <source>
        <dbReference type="Pfam" id="PF21788"/>
    </source>
</evidence>
<feature type="domain" description="Transposable element P transposase-like RNase H" evidence="1">
    <location>
        <begin position="257"/>
        <end position="394"/>
    </location>
</feature>
<reference evidence="3" key="1">
    <citation type="submission" date="2021-11" db="EMBL/GenBank/DDBJ databases">
        <authorList>
            <person name="Schell T."/>
        </authorList>
    </citation>
    <scope>NUCLEOTIDE SEQUENCE</scope>
    <source>
        <strain evidence="3">M5</strain>
    </source>
</reference>
<dbReference type="AlphaFoldDB" id="A0A8J2VZN8"/>
<protein>
    <submittedName>
        <fullName evidence="3">Uncharacterized protein</fullName>
    </submittedName>
</protein>
<accession>A0A8J2VZN8</accession>